<sequence>MRKHNVTKVTLSGITLMNMRCFTIIPGQSDRSGIAWLLKEQSSIPPE</sequence>
<evidence type="ECO:0000313" key="1">
    <source>
        <dbReference type="EMBL" id="KMU50304.1"/>
    </source>
</evidence>
<protein>
    <submittedName>
        <fullName evidence="2">Uncharacterized protein</fullName>
    </submittedName>
</protein>
<evidence type="ECO:0000313" key="3">
    <source>
        <dbReference type="Proteomes" id="UP000037482"/>
    </source>
</evidence>
<reference evidence="1 3" key="1">
    <citation type="submission" date="2015-06" db="EMBL/GenBank/DDBJ databases">
        <title>Draft Genome of Serratia marcescens Strain AH0650_Sm1.</title>
        <authorList>
            <person name="Wan Y."/>
            <person name="Gorrie C."/>
            <person name="Holt K."/>
        </authorList>
    </citation>
    <scope>NUCLEOTIDE SEQUENCE [LARGE SCALE GENOMIC DNA]</scope>
    <source>
        <strain evidence="1 3">AH0650_Sm1</strain>
    </source>
</reference>
<gene>
    <name evidence="1" type="ORF">AB868_04248</name>
    <name evidence="2" type="ORF">NCTC10211_02147</name>
</gene>
<dbReference type="Proteomes" id="UP000254765">
    <property type="component" value="Unassembled WGS sequence"/>
</dbReference>
<name>A0A379YPR8_SERMA</name>
<accession>A0A379YPR8</accession>
<proteinExistence type="predicted"/>
<evidence type="ECO:0000313" key="4">
    <source>
        <dbReference type="Proteomes" id="UP000254765"/>
    </source>
</evidence>
<dbReference type="Proteomes" id="UP000037482">
    <property type="component" value="Unassembled WGS sequence"/>
</dbReference>
<dbReference type="EMBL" id="LFJS01000014">
    <property type="protein sequence ID" value="KMU50304.1"/>
    <property type="molecule type" value="Genomic_DNA"/>
</dbReference>
<accession>A0A656VDJ5</accession>
<evidence type="ECO:0000313" key="2">
    <source>
        <dbReference type="EMBL" id="SUI47566.1"/>
    </source>
</evidence>
<reference evidence="2 4" key="2">
    <citation type="submission" date="2018-06" db="EMBL/GenBank/DDBJ databases">
        <authorList>
            <consortium name="Pathogen Informatics"/>
            <person name="Doyle S."/>
        </authorList>
    </citation>
    <scope>NUCLEOTIDE SEQUENCE [LARGE SCALE GENOMIC DNA]</scope>
    <source>
        <strain evidence="2 4">NCTC10211</strain>
    </source>
</reference>
<dbReference type="EMBL" id="UGYK01000002">
    <property type="protein sequence ID" value="SUI47566.1"/>
    <property type="molecule type" value="Genomic_DNA"/>
</dbReference>
<dbReference type="AlphaFoldDB" id="A0A379YPR8"/>
<organism evidence="2 4">
    <name type="scientific">Serratia marcescens</name>
    <dbReference type="NCBI Taxonomy" id="615"/>
    <lineage>
        <taxon>Bacteria</taxon>
        <taxon>Pseudomonadati</taxon>
        <taxon>Pseudomonadota</taxon>
        <taxon>Gammaproteobacteria</taxon>
        <taxon>Enterobacterales</taxon>
        <taxon>Yersiniaceae</taxon>
        <taxon>Serratia</taxon>
    </lineage>
</organism>